<organism evidence="4 5">
    <name type="scientific">Cylindrobasidium torrendii FP15055 ss-10</name>
    <dbReference type="NCBI Taxonomy" id="1314674"/>
    <lineage>
        <taxon>Eukaryota</taxon>
        <taxon>Fungi</taxon>
        <taxon>Dikarya</taxon>
        <taxon>Basidiomycota</taxon>
        <taxon>Agaricomycotina</taxon>
        <taxon>Agaricomycetes</taxon>
        <taxon>Agaricomycetidae</taxon>
        <taxon>Agaricales</taxon>
        <taxon>Marasmiineae</taxon>
        <taxon>Physalacriaceae</taxon>
        <taxon>Cylindrobasidium</taxon>
    </lineage>
</organism>
<evidence type="ECO:0000256" key="1">
    <source>
        <dbReference type="ARBA" id="ARBA00022737"/>
    </source>
</evidence>
<dbReference type="PANTHER" id="PTHR16193:SF0">
    <property type="entry name" value="TETRATRICOPEPTIDE REPEAT PROTEIN 27"/>
    <property type="match status" value="1"/>
</dbReference>
<evidence type="ECO:0000313" key="5">
    <source>
        <dbReference type="Proteomes" id="UP000054007"/>
    </source>
</evidence>
<evidence type="ECO:0000256" key="2">
    <source>
        <dbReference type="ARBA" id="ARBA00022803"/>
    </source>
</evidence>
<protein>
    <submittedName>
        <fullName evidence="4">Tetratricopeptide repeat domain 27</fullName>
    </submittedName>
</protein>
<dbReference type="Proteomes" id="UP000054007">
    <property type="component" value="Unassembled WGS sequence"/>
</dbReference>
<accession>A0A0D7AWS3</accession>
<keyword evidence="2 3" id="KW-0802">TPR repeat</keyword>
<dbReference type="SUPFAM" id="SSF48452">
    <property type="entry name" value="TPR-like"/>
    <property type="match status" value="1"/>
</dbReference>
<keyword evidence="5" id="KW-1185">Reference proteome</keyword>
<dbReference type="InterPro" id="IPR011990">
    <property type="entry name" value="TPR-like_helical_dom_sf"/>
</dbReference>
<name>A0A0D7AWS3_9AGAR</name>
<dbReference type="EMBL" id="KN880744">
    <property type="protein sequence ID" value="KIY62828.1"/>
    <property type="molecule type" value="Genomic_DNA"/>
</dbReference>
<gene>
    <name evidence="4" type="ORF">CYLTODRAFT_404071</name>
</gene>
<dbReference type="OrthoDB" id="1936594at2759"/>
<sequence>MTLDISLVEKSILGGSWLLEEDAPTGSTLEIAKWLVDGLFDQVLTSGPAQSLFITPTDGRTTIDALVAPKAEESAENELLRLLVAVACLHAFIQENWTGPNLTISPIRLIPSPPESVSDETLDQTSVSELAHAGEPAYHLTKHPTFLRLAQVLTSQAFLHIPSIQWWRLRIQTVHQQVLDDPVYSPTDDLGDFAQLEGLYANEPKLLGMLILEQGLHQHLLSQDASENFVRAARATNLQYELSGALGKRTKFQQTDHSQLILLAESRLQSEGATTTEDASSVGNANTLPDAIALNDDVLLEKTQFTSSSIDNKQSTLSHLDPGKQPALHPLDQSIFLGLCLNVQNTSPVHGLTTEQMYPYVDRVISHPVNWSVHTMALLLRSRLESNRTRTVERAALQLQALVDQMPTADSSVPERIRYFHSILLPSKWDMEKELAERYVGLGVLKSALEIFERLEMWEEVVRCWVTMEEREKGLRIVKDLIEGSKLEAETVISRGKDLSGERRKILDTHREAKLLCLLGDLEPEKAEEHYNAAWELSKHTSGRAMRSLGGYYFARQDFVKAVECLQKAVAINPLLSRSWFIMGCASMRLENWEVAKTAFSRCVAIDDEDAESWNNLATTYLRGGAPGNAKTPTQDQDQSFAYNVDSSKNIPYDQKMLAFRALQQGIKRSYDNWRMWSNLMIVAIDVGELATAARALGRIVEETSEKAGAQAVDEQVLERLVDGVTRAPSNIEDAVEGEDVQNAAVNPNEGHGLEKSVLSLFEKTILPRVSSYRIFRSYAKLLTWQGRWEEALKAHSDAYRCGVAGTIEKGETDVEKWREGVAEVEDIVDVLTNFGPRVDGFKWAFQAKSIVRTFMGRTRDFEDEPEWSRLTDLQEELKRQ</sequence>
<reference evidence="4 5" key="1">
    <citation type="journal article" date="2015" name="Fungal Genet. Biol.">
        <title>Evolution of novel wood decay mechanisms in Agaricales revealed by the genome sequences of Fistulina hepatica and Cylindrobasidium torrendii.</title>
        <authorList>
            <person name="Floudas D."/>
            <person name="Held B.W."/>
            <person name="Riley R."/>
            <person name="Nagy L.G."/>
            <person name="Koehler G."/>
            <person name="Ransdell A.S."/>
            <person name="Younus H."/>
            <person name="Chow J."/>
            <person name="Chiniquy J."/>
            <person name="Lipzen A."/>
            <person name="Tritt A."/>
            <person name="Sun H."/>
            <person name="Haridas S."/>
            <person name="LaButti K."/>
            <person name="Ohm R.A."/>
            <person name="Kues U."/>
            <person name="Blanchette R.A."/>
            <person name="Grigoriev I.V."/>
            <person name="Minto R.E."/>
            <person name="Hibbett D.S."/>
        </authorList>
    </citation>
    <scope>NUCLEOTIDE SEQUENCE [LARGE SCALE GENOMIC DNA]</scope>
    <source>
        <strain evidence="4 5">FP15055 ss-10</strain>
    </source>
</reference>
<feature type="repeat" description="TPR" evidence="3">
    <location>
        <begin position="543"/>
        <end position="576"/>
    </location>
</feature>
<dbReference type="SMART" id="SM00028">
    <property type="entry name" value="TPR"/>
    <property type="match status" value="2"/>
</dbReference>
<keyword evidence="1" id="KW-0677">Repeat</keyword>
<dbReference type="PROSITE" id="PS50005">
    <property type="entry name" value="TPR"/>
    <property type="match status" value="1"/>
</dbReference>
<evidence type="ECO:0000313" key="4">
    <source>
        <dbReference type="EMBL" id="KIY62828.1"/>
    </source>
</evidence>
<dbReference type="InterPro" id="IPR044244">
    <property type="entry name" value="TTC27/Emw1"/>
</dbReference>
<dbReference type="Gene3D" id="1.25.40.10">
    <property type="entry name" value="Tetratricopeptide repeat domain"/>
    <property type="match status" value="1"/>
</dbReference>
<dbReference type="STRING" id="1314674.A0A0D7AWS3"/>
<dbReference type="InterPro" id="IPR019734">
    <property type="entry name" value="TPR_rpt"/>
</dbReference>
<dbReference type="AlphaFoldDB" id="A0A0D7AWS3"/>
<evidence type="ECO:0000256" key="3">
    <source>
        <dbReference type="PROSITE-ProRule" id="PRU00339"/>
    </source>
</evidence>
<dbReference type="PANTHER" id="PTHR16193">
    <property type="entry name" value="TETRATRICOPEPTIDE REPEAT PROTEIN 27"/>
    <property type="match status" value="1"/>
</dbReference>
<proteinExistence type="predicted"/>